<dbReference type="OrthoDB" id="2571985at2759"/>
<dbReference type="GO" id="GO:0005634">
    <property type="term" value="C:nucleus"/>
    <property type="evidence" value="ECO:0007669"/>
    <property type="project" value="TreeGrafter"/>
</dbReference>
<dbReference type="Pfam" id="PF04082">
    <property type="entry name" value="Fungal_trans"/>
    <property type="match status" value="1"/>
</dbReference>
<keyword evidence="3" id="KW-0238">DNA-binding</keyword>
<proteinExistence type="predicted"/>
<gene>
    <name evidence="8" type="ORF">PV10_02405</name>
</gene>
<dbReference type="PROSITE" id="PS00463">
    <property type="entry name" value="ZN2_CY6_FUNGAL_1"/>
    <property type="match status" value="1"/>
</dbReference>
<evidence type="ECO:0000256" key="2">
    <source>
        <dbReference type="ARBA" id="ARBA00023015"/>
    </source>
</evidence>
<dbReference type="SMART" id="SM00066">
    <property type="entry name" value="GAL4"/>
    <property type="match status" value="1"/>
</dbReference>
<evidence type="ECO:0000256" key="3">
    <source>
        <dbReference type="ARBA" id="ARBA00023125"/>
    </source>
</evidence>
<keyword evidence="2" id="KW-0805">Transcription regulation</keyword>
<feature type="domain" description="Zn(2)-C6 fungal-type" evidence="7">
    <location>
        <begin position="15"/>
        <end position="44"/>
    </location>
</feature>
<dbReference type="CDD" id="cd12148">
    <property type="entry name" value="fungal_TF_MHR"/>
    <property type="match status" value="1"/>
</dbReference>
<dbReference type="Gene3D" id="4.10.240.10">
    <property type="entry name" value="Zn(2)-C6 fungal-type DNA-binding domain"/>
    <property type="match status" value="1"/>
</dbReference>
<dbReference type="InterPro" id="IPR036864">
    <property type="entry name" value="Zn2-C6_fun-type_DNA-bd_sf"/>
</dbReference>
<keyword evidence="9" id="KW-1185">Reference proteome</keyword>
<evidence type="ECO:0000256" key="5">
    <source>
        <dbReference type="ARBA" id="ARBA00023242"/>
    </source>
</evidence>
<dbReference type="InterPro" id="IPR001138">
    <property type="entry name" value="Zn2Cys6_DnaBD"/>
</dbReference>
<feature type="compositionally biased region" description="Low complexity" evidence="6">
    <location>
        <begin position="636"/>
        <end position="652"/>
    </location>
</feature>
<dbReference type="GO" id="GO:0000435">
    <property type="term" value="P:positive regulation of transcription from RNA polymerase II promoter by galactose"/>
    <property type="evidence" value="ECO:0007669"/>
    <property type="project" value="TreeGrafter"/>
</dbReference>
<dbReference type="InterPro" id="IPR051127">
    <property type="entry name" value="Fungal_SecMet_Regulators"/>
</dbReference>
<dbReference type="Proteomes" id="UP000054302">
    <property type="component" value="Unassembled WGS sequence"/>
</dbReference>
<evidence type="ECO:0000313" key="9">
    <source>
        <dbReference type="Proteomes" id="UP000054302"/>
    </source>
</evidence>
<reference evidence="8 9" key="1">
    <citation type="submission" date="2015-01" db="EMBL/GenBank/DDBJ databases">
        <title>The Genome Sequence of Exophiala mesophila CBS40295.</title>
        <authorList>
            <consortium name="The Broad Institute Genomics Platform"/>
            <person name="Cuomo C."/>
            <person name="de Hoog S."/>
            <person name="Gorbushina A."/>
            <person name="Stielow B."/>
            <person name="Teixiera M."/>
            <person name="Abouelleil A."/>
            <person name="Chapman S.B."/>
            <person name="Priest M."/>
            <person name="Young S.K."/>
            <person name="Wortman J."/>
            <person name="Nusbaum C."/>
            <person name="Birren B."/>
        </authorList>
    </citation>
    <scope>NUCLEOTIDE SEQUENCE [LARGE SCALE GENOMIC DNA]</scope>
    <source>
        <strain evidence="8 9">CBS 40295</strain>
    </source>
</reference>
<dbReference type="RefSeq" id="XP_016226235.1">
    <property type="nucleotide sequence ID" value="XM_016366717.1"/>
</dbReference>
<dbReference type="InterPro" id="IPR007219">
    <property type="entry name" value="XnlR_reg_dom"/>
</dbReference>
<dbReference type="PROSITE" id="PS50048">
    <property type="entry name" value="ZN2_CY6_FUNGAL_2"/>
    <property type="match status" value="1"/>
</dbReference>
<keyword evidence="5" id="KW-0539">Nucleus</keyword>
<dbReference type="GeneID" id="27320250"/>
<sequence>MQNPRRFKRPRALQACEECRARKNRCSEDRPCTYCVERGLQCRYSRARSGIDNRAQTPTYCSSRPATRLWPQDEDPPIQITDNDRADLEASRLVKGHSQQNADSWSVSTAEESTWTAPTNALRSTASDVMDTNLHTRNLEFYGSSSSVAFLRHVETLANRQASGPPSVQQERSMASRLHNTEFQPGTSQNTPTSIKQHTGLDTDSPEICPFRVARRFLDSYFSNTHQIQPLFEEDDFLARCEDMWFNRQEKQPRSFLALYYAILSMGSLVMPFGTPEIAGADRFTWSRRLFDEALVNVTKLGTTTDLEIVQCFFMLAKVCQHELNPHLAYLYSGQAARTALAIGINRKPAIPDPGDPRASSIACKTWWYASHTVASRLFALGRPDSLGPDQYHTQDFPLAMVTNTTRQSLPSPHVLEIVPPMVSLSRIMREVALNLYTLPCDMDQKLARAKTLDAELEQWLEQIPTHFQPDQQSTRPKFSLKPTRLPSHVKKQSVVLRLRYLNLRMMIHAVFMAKYQTPTTETLVSIRDHQCQCLQTAQNAIDLMFETFCEDDFFQTWWYNATYALFSVSIMLAGAFYHLARTPQQLDDLFGSIDRAVMVLQAMDECVVARNSTAIVKRTLARAKKIPHPALLGGQRASSSTNQRNSTNSLSEVATNPDQTLVPSQIDNSVQPNPTHVAVDGTLTDLDDWLNAYPPEDSQQSMFWTQWAHDLDQLGT</sequence>
<dbReference type="HOGENOM" id="CLU_008137_1_0_1"/>
<dbReference type="GO" id="GO:0000978">
    <property type="term" value="F:RNA polymerase II cis-regulatory region sequence-specific DNA binding"/>
    <property type="evidence" value="ECO:0007669"/>
    <property type="project" value="TreeGrafter"/>
</dbReference>
<feature type="region of interest" description="Disordered" evidence="6">
    <location>
        <begin position="55"/>
        <end position="79"/>
    </location>
</feature>
<dbReference type="PANTHER" id="PTHR47424:SF15">
    <property type="entry name" value="ZN(II)2CYS6 TRANSCRIPTION FACTOR (EUROFUNG)"/>
    <property type="match status" value="1"/>
</dbReference>
<evidence type="ECO:0000313" key="8">
    <source>
        <dbReference type="EMBL" id="KIV94661.1"/>
    </source>
</evidence>
<evidence type="ECO:0000256" key="1">
    <source>
        <dbReference type="ARBA" id="ARBA00022723"/>
    </source>
</evidence>
<feature type="region of interest" description="Disordered" evidence="6">
    <location>
        <begin position="182"/>
        <end position="201"/>
    </location>
</feature>
<protein>
    <recommendedName>
        <fullName evidence="7">Zn(2)-C6 fungal-type domain-containing protein</fullName>
    </recommendedName>
</protein>
<dbReference type="PANTHER" id="PTHR47424">
    <property type="entry name" value="REGULATORY PROTEIN GAL4"/>
    <property type="match status" value="1"/>
</dbReference>
<dbReference type="CDD" id="cd00067">
    <property type="entry name" value="GAL4"/>
    <property type="match status" value="1"/>
</dbReference>
<dbReference type="OMA" id="YNVKMLL"/>
<dbReference type="VEuPathDB" id="FungiDB:PV10_02405"/>
<dbReference type="EMBL" id="KN847521">
    <property type="protein sequence ID" value="KIV94661.1"/>
    <property type="molecule type" value="Genomic_DNA"/>
</dbReference>
<evidence type="ECO:0000256" key="6">
    <source>
        <dbReference type="SAM" id="MobiDB-lite"/>
    </source>
</evidence>
<dbReference type="Pfam" id="PF00172">
    <property type="entry name" value="Zn_clus"/>
    <property type="match status" value="1"/>
</dbReference>
<organism evidence="8 9">
    <name type="scientific">Exophiala mesophila</name>
    <name type="common">Black yeast-like fungus</name>
    <dbReference type="NCBI Taxonomy" id="212818"/>
    <lineage>
        <taxon>Eukaryota</taxon>
        <taxon>Fungi</taxon>
        <taxon>Dikarya</taxon>
        <taxon>Ascomycota</taxon>
        <taxon>Pezizomycotina</taxon>
        <taxon>Eurotiomycetes</taxon>
        <taxon>Chaetothyriomycetidae</taxon>
        <taxon>Chaetothyriales</taxon>
        <taxon>Herpotrichiellaceae</taxon>
        <taxon>Exophiala</taxon>
    </lineage>
</organism>
<dbReference type="GO" id="GO:0008270">
    <property type="term" value="F:zinc ion binding"/>
    <property type="evidence" value="ECO:0007669"/>
    <property type="project" value="InterPro"/>
</dbReference>
<name>A0A0D1Y275_EXOME</name>
<accession>A0A0D1Y275</accession>
<dbReference type="AlphaFoldDB" id="A0A0D1Y275"/>
<dbReference type="GO" id="GO:0000981">
    <property type="term" value="F:DNA-binding transcription factor activity, RNA polymerase II-specific"/>
    <property type="evidence" value="ECO:0007669"/>
    <property type="project" value="InterPro"/>
</dbReference>
<keyword evidence="4" id="KW-0804">Transcription</keyword>
<evidence type="ECO:0000256" key="4">
    <source>
        <dbReference type="ARBA" id="ARBA00023163"/>
    </source>
</evidence>
<dbReference type="SUPFAM" id="SSF57701">
    <property type="entry name" value="Zn2/Cys6 DNA-binding domain"/>
    <property type="match status" value="1"/>
</dbReference>
<feature type="compositionally biased region" description="Polar residues" evidence="6">
    <location>
        <begin position="653"/>
        <end position="675"/>
    </location>
</feature>
<keyword evidence="1" id="KW-0479">Metal-binding</keyword>
<evidence type="ECO:0000259" key="7">
    <source>
        <dbReference type="PROSITE" id="PS50048"/>
    </source>
</evidence>
<dbReference type="STRING" id="212818.A0A0D1Y275"/>
<dbReference type="GO" id="GO:0006351">
    <property type="term" value="P:DNA-templated transcription"/>
    <property type="evidence" value="ECO:0007669"/>
    <property type="project" value="InterPro"/>
</dbReference>
<feature type="compositionally biased region" description="Polar residues" evidence="6">
    <location>
        <begin position="55"/>
        <end position="65"/>
    </location>
</feature>
<feature type="region of interest" description="Disordered" evidence="6">
    <location>
        <begin position="632"/>
        <end position="680"/>
    </location>
</feature>